<name>A0A8H3E6H6_9AGAM</name>
<dbReference type="PROSITE" id="PS00122">
    <property type="entry name" value="CARBOXYLESTERASE_B_1"/>
    <property type="match status" value="1"/>
</dbReference>
<dbReference type="Pfam" id="PF00135">
    <property type="entry name" value="COesterase"/>
    <property type="match status" value="2"/>
</dbReference>
<protein>
    <recommendedName>
        <fullName evidence="3">Carboxylic ester hydrolase</fullName>
        <ecNumber evidence="3">3.1.1.-</ecNumber>
    </recommendedName>
</protein>
<dbReference type="AlphaFoldDB" id="A0A8H3E6H6"/>
<sequence>MVYIYGGAFYIGDTLKYPGTFLVEKASKIGRPIIYVSMNYRVGIYGFPPGQEAYDSGGRNLGFKDQRLALEWISKNIKYFGGDPNKVTIFGTSAGAISAGIQTLYDNGKPSKLFRGMILESGSPETIRAFRPNDPAREAGFQFIVNATGCSNDPSPFECARNAPAQVLSRANKGLYLVDPYYAANLQAPTLFGPTYAPEDDFITRPIHELLHSGQFAKIPFINGGQLDEGTIFVDGPATDIDSEGDIINWLTARFPGLYFGISNVTAATELLKLYPASPEGGSPYGTGNETFGKGEFGVKSWSHILKESSLDYAPAYGIAHAGDVPFVFQTLNVNHPDASVSAIELMETIAYYWINFAYSLDPNAGATKGSPYWPQYGKGETALQLLGSNVTTFKDIDRVKATDFIIGGNGLF</sequence>
<evidence type="ECO:0000256" key="3">
    <source>
        <dbReference type="RuleBase" id="RU361235"/>
    </source>
</evidence>
<organism evidence="5 6">
    <name type="scientific">Rhizoctonia solani</name>
    <dbReference type="NCBI Taxonomy" id="456999"/>
    <lineage>
        <taxon>Eukaryota</taxon>
        <taxon>Fungi</taxon>
        <taxon>Dikarya</taxon>
        <taxon>Basidiomycota</taxon>
        <taxon>Agaricomycotina</taxon>
        <taxon>Agaricomycetes</taxon>
        <taxon>Cantharellales</taxon>
        <taxon>Ceratobasidiaceae</taxon>
        <taxon>Rhizoctonia</taxon>
    </lineage>
</organism>
<proteinExistence type="inferred from homology"/>
<feature type="domain" description="Carboxylesterase type B" evidence="4">
    <location>
        <begin position="315"/>
        <end position="392"/>
    </location>
</feature>
<evidence type="ECO:0000256" key="2">
    <source>
        <dbReference type="ARBA" id="ARBA00022801"/>
    </source>
</evidence>
<evidence type="ECO:0000313" key="5">
    <source>
        <dbReference type="EMBL" id="CAE7192154.1"/>
    </source>
</evidence>
<dbReference type="InterPro" id="IPR029058">
    <property type="entry name" value="AB_hydrolase_fold"/>
</dbReference>
<dbReference type="SUPFAM" id="SSF53474">
    <property type="entry name" value="alpha/beta-Hydrolases"/>
    <property type="match status" value="1"/>
</dbReference>
<evidence type="ECO:0000313" key="6">
    <source>
        <dbReference type="Proteomes" id="UP000663827"/>
    </source>
</evidence>
<feature type="domain" description="Carboxylesterase type B" evidence="4">
    <location>
        <begin position="1"/>
        <end position="236"/>
    </location>
</feature>
<dbReference type="EC" id="3.1.1.-" evidence="3"/>
<dbReference type="PANTHER" id="PTHR43918">
    <property type="entry name" value="ACETYLCHOLINESTERASE"/>
    <property type="match status" value="1"/>
</dbReference>
<dbReference type="GO" id="GO:0052689">
    <property type="term" value="F:carboxylic ester hydrolase activity"/>
    <property type="evidence" value="ECO:0007669"/>
    <property type="project" value="TreeGrafter"/>
</dbReference>
<dbReference type="InterPro" id="IPR019826">
    <property type="entry name" value="Carboxylesterase_B_AS"/>
</dbReference>
<dbReference type="InterPro" id="IPR050654">
    <property type="entry name" value="AChE-related_enzymes"/>
</dbReference>
<keyword evidence="2 3" id="KW-0378">Hydrolase</keyword>
<comment type="similarity">
    <text evidence="1 3">Belongs to the type-B carboxylesterase/lipase family.</text>
</comment>
<reference evidence="5" key="1">
    <citation type="submission" date="2021-01" db="EMBL/GenBank/DDBJ databases">
        <authorList>
            <person name="Kaushik A."/>
        </authorList>
    </citation>
    <scope>NUCLEOTIDE SEQUENCE</scope>
    <source>
        <strain evidence="5">AG5</strain>
    </source>
</reference>
<gene>
    <name evidence="5" type="ORF">RDB_LOCUS129193</name>
</gene>
<evidence type="ECO:0000256" key="1">
    <source>
        <dbReference type="ARBA" id="ARBA00005964"/>
    </source>
</evidence>
<dbReference type="Gene3D" id="3.40.50.1820">
    <property type="entry name" value="alpha/beta hydrolase"/>
    <property type="match status" value="1"/>
</dbReference>
<dbReference type="EMBL" id="CAJNJQ010003122">
    <property type="protein sequence ID" value="CAE7192154.1"/>
    <property type="molecule type" value="Genomic_DNA"/>
</dbReference>
<dbReference type="Proteomes" id="UP000663827">
    <property type="component" value="Unassembled WGS sequence"/>
</dbReference>
<comment type="caution">
    <text evidence="5">The sequence shown here is derived from an EMBL/GenBank/DDBJ whole genome shotgun (WGS) entry which is preliminary data.</text>
</comment>
<dbReference type="InterPro" id="IPR002018">
    <property type="entry name" value="CarbesteraseB"/>
</dbReference>
<dbReference type="PANTHER" id="PTHR43918:SF4">
    <property type="entry name" value="CARBOXYLIC ESTER HYDROLASE"/>
    <property type="match status" value="1"/>
</dbReference>
<evidence type="ECO:0000259" key="4">
    <source>
        <dbReference type="Pfam" id="PF00135"/>
    </source>
</evidence>
<accession>A0A8H3E6H6</accession>